<dbReference type="PANTHER" id="PTHR22883:SF23">
    <property type="entry name" value="PALMITOYLTRANSFERASE ZDHHC6"/>
    <property type="match status" value="1"/>
</dbReference>
<evidence type="ECO:0000256" key="1">
    <source>
        <dbReference type="ARBA" id="ARBA00004141"/>
    </source>
</evidence>
<accession>A0A8S1WRV2</accession>
<feature type="transmembrane region" description="Helical" evidence="8">
    <location>
        <begin position="134"/>
        <end position="154"/>
    </location>
</feature>
<evidence type="ECO:0000259" key="9">
    <source>
        <dbReference type="Pfam" id="PF01529"/>
    </source>
</evidence>
<evidence type="ECO:0000313" key="11">
    <source>
        <dbReference type="Proteomes" id="UP000683925"/>
    </source>
</evidence>
<evidence type="ECO:0000256" key="4">
    <source>
        <dbReference type="ARBA" id="ARBA00022989"/>
    </source>
</evidence>
<keyword evidence="2 8" id="KW-0808">Transferase</keyword>
<dbReference type="OrthoDB" id="10341357at2759"/>
<keyword evidence="11" id="KW-1185">Reference proteome</keyword>
<comment type="caution">
    <text evidence="10">The sequence shown here is derived from an EMBL/GenBank/DDBJ whole genome shotgun (WGS) entry which is preliminary data.</text>
</comment>
<comment type="catalytic activity">
    <reaction evidence="8">
        <text>L-cysteinyl-[protein] + hexadecanoyl-CoA = S-hexadecanoyl-L-cysteinyl-[protein] + CoA</text>
        <dbReference type="Rhea" id="RHEA:36683"/>
        <dbReference type="Rhea" id="RHEA-COMP:10131"/>
        <dbReference type="Rhea" id="RHEA-COMP:11032"/>
        <dbReference type="ChEBI" id="CHEBI:29950"/>
        <dbReference type="ChEBI" id="CHEBI:57287"/>
        <dbReference type="ChEBI" id="CHEBI:57379"/>
        <dbReference type="ChEBI" id="CHEBI:74151"/>
        <dbReference type="EC" id="2.3.1.225"/>
    </reaction>
</comment>
<organism evidence="10 11">
    <name type="scientific">Paramecium octaurelia</name>
    <dbReference type="NCBI Taxonomy" id="43137"/>
    <lineage>
        <taxon>Eukaryota</taxon>
        <taxon>Sar</taxon>
        <taxon>Alveolata</taxon>
        <taxon>Ciliophora</taxon>
        <taxon>Intramacronucleata</taxon>
        <taxon>Oligohymenophorea</taxon>
        <taxon>Peniculida</taxon>
        <taxon>Parameciidae</taxon>
        <taxon>Paramecium</taxon>
    </lineage>
</organism>
<dbReference type="Pfam" id="PF01529">
    <property type="entry name" value="DHHC"/>
    <property type="match status" value="1"/>
</dbReference>
<dbReference type="PANTHER" id="PTHR22883">
    <property type="entry name" value="ZINC FINGER DHHC DOMAIN CONTAINING PROTEIN"/>
    <property type="match status" value="1"/>
</dbReference>
<keyword evidence="4 8" id="KW-1133">Transmembrane helix</keyword>
<keyword evidence="5 8" id="KW-0472">Membrane</keyword>
<dbReference type="GO" id="GO:0005794">
    <property type="term" value="C:Golgi apparatus"/>
    <property type="evidence" value="ECO:0007669"/>
    <property type="project" value="TreeGrafter"/>
</dbReference>
<proteinExistence type="inferred from homology"/>
<dbReference type="EC" id="2.3.1.225" evidence="8"/>
<evidence type="ECO:0000256" key="8">
    <source>
        <dbReference type="RuleBase" id="RU079119"/>
    </source>
</evidence>
<evidence type="ECO:0000256" key="6">
    <source>
        <dbReference type="ARBA" id="ARBA00023315"/>
    </source>
</evidence>
<dbReference type="Proteomes" id="UP000683925">
    <property type="component" value="Unassembled WGS sequence"/>
</dbReference>
<evidence type="ECO:0000256" key="5">
    <source>
        <dbReference type="ARBA" id="ARBA00023136"/>
    </source>
</evidence>
<dbReference type="GO" id="GO:0016020">
    <property type="term" value="C:membrane"/>
    <property type="evidence" value="ECO:0007669"/>
    <property type="project" value="UniProtKB-SubCell"/>
</dbReference>
<keyword evidence="6 8" id="KW-0012">Acyltransferase</keyword>
<feature type="domain" description="Palmitoyltransferase DHHC" evidence="9">
    <location>
        <begin position="168"/>
        <end position="235"/>
    </location>
</feature>
<evidence type="ECO:0000256" key="3">
    <source>
        <dbReference type="ARBA" id="ARBA00022692"/>
    </source>
</evidence>
<comment type="subcellular location">
    <subcellularLocation>
        <location evidence="1">Membrane</location>
        <topology evidence="1">Multi-pass membrane protein</topology>
    </subcellularLocation>
</comment>
<evidence type="ECO:0000313" key="10">
    <source>
        <dbReference type="EMBL" id="CAD8190919.1"/>
    </source>
</evidence>
<evidence type="ECO:0000256" key="7">
    <source>
        <dbReference type="ARBA" id="ARBA00038298"/>
    </source>
</evidence>
<dbReference type="InterPro" id="IPR001594">
    <property type="entry name" value="Palmitoyltrfase_DHHC"/>
</dbReference>
<reference evidence="10" key="1">
    <citation type="submission" date="2021-01" db="EMBL/GenBank/DDBJ databases">
        <authorList>
            <consortium name="Genoscope - CEA"/>
            <person name="William W."/>
        </authorList>
    </citation>
    <scope>NUCLEOTIDE SEQUENCE</scope>
</reference>
<dbReference type="GO" id="GO:0006612">
    <property type="term" value="P:protein targeting to membrane"/>
    <property type="evidence" value="ECO:0007669"/>
    <property type="project" value="TreeGrafter"/>
</dbReference>
<feature type="transmembrane region" description="Helical" evidence="8">
    <location>
        <begin position="214"/>
        <end position="235"/>
    </location>
</feature>
<dbReference type="PROSITE" id="PS50216">
    <property type="entry name" value="DHHC"/>
    <property type="match status" value="1"/>
</dbReference>
<dbReference type="GO" id="GO:0019706">
    <property type="term" value="F:protein-cysteine S-palmitoyltransferase activity"/>
    <property type="evidence" value="ECO:0007669"/>
    <property type="project" value="UniProtKB-EC"/>
</dbReference>
<dbReference type="InterPro" id="IPR039859">
    <property type="entry name" value="PFA4/ZDH16/20/ERF2-like"/>
</dbReference>
<dbReference type="EMBL" id="CAJJDP010000097">
    <property type="protein sequence ID" value="CAD8190919.1"/>
    <property type="molecule type" value="Genomic_DNA"/>
</dbReference>
<dbReference type="AlphaFoldDB" id="A0A8S1WRV2"/>
<name>A0A8S1WRV2_PAROT</name>
<sequence length="236" mass="28135">MDFEYFEKQDDDDDDDMNVQFDEEDIQYNIEDSKKPIEKELDDSEISQIEMKINKMKEEEQYFDQDSDDETRKKLNKAKVWKRHFGNYTPLIFINDEPIFAISPQWIINLLVIIALLVITYFQFTKRKQKTIQFCITIIINVLELLGYVIAALINPGINTSLQETLNKHNNCQICEIVHYRKDTYHCETCNVCIREFHHHSNFLGRCIGQGNLFYYYLSILFLPLFLINLIVLYVF</sequence>
<evidence type="ECO:0000256" key="2">
    <source>
        <dbReference type="ARBA" id="ARBA00022679"/>
    </source>
</evidence>
<comment type="domain">
    <text evidence="8">The DHHC domain is required for palmitoyltransferase activity.</text>
</comment>
<keyword evidence="3 8" id="KW-0812">Transmembrane</keyword>
<protein>
    <recommendedName>
        <fullName evidence="8">Palmitoyltransferase</fullName>
        <ecNumber evidence="8">2.3.1.225</ecNumber>
    </recommendedName>
</protein>
<dbReference type="GO" id="GO:0005783">
    <property type="term" value="C:endoplasmic reticulum"/>
    <property type="evidence" value="ECO:0007669"/>
    <property type="project" value="TreeGrafter"/>
</dbReference>
<feature type="transmembrane region" description="Helical" evidence="8">
    <location>
        <begin position="99"/>
        <end position="122"/>
    </location>
</feature>
<gene>
    <name evidence="10" type="ORF">POCTA_138.1.T0980164</name>
</gene>
<comment type="similarity">
    <text evidence="7">Belongs to the DHHC palmitoyltransferase family. PFA5 subfamily.</text>
</comment>
<dbReference type="OMA" id="QWIINLL"/>